<keyword evidence="3" id="KW-1185">Reference proteome</keyword>
<evidence type="ECO:0000313" key="2">
    <source>
        <dbReference type="EMBL" id="AKQ68252.1"/>
    </source>
</evidence>
<dbReference type="RefSeq" id="WP_002633042.1">
    <property type="nucleotide sequence ID" value="NZ_CP012109.1"/>
</dbReference>
<sequence length="400" mass="44697">MNRHAWTRLLWLSLLLSSSTAFAALPTYQTLNLEGWTVKVDTRLLNNNGAATERAITLLTAQLKDVVRRVPAGPLEQLRKVTLWMSPQYAGFPPKAEFHYHAAWLRKHGRNPAMAESVEFTNILAFEAQTQQSPLLILHELAHAYHHRVLGGGNTDIHAAFVRATESKTYERVERLHRHGHPTSFERAYALENAHEFFAEMTEAFFGRNDHYPFTGEDLARHDPDTLALLQKLWQSPQTPAPLPQPVPKAPEPVSFDSRCYYRLTTQWRGDGLSLDIINDGKNDTPILAKTAMVPGQRWKLLPEANGAHRLVTQWRGNGMSLASTAGNQPLLVATAAAPEQLWRVTPELDGTLRLTSLAQDAGMSLDILYDGKANVTPILAPPRPVDGQFWNVTLVPPCP</sequence>
<dbReference type="InterPro" id="IPR024079">
    <property type="entry name" value="MetalloPept_cat_dom_sf"/>
</dbReference>
<dbReference type="SUPFAM" id="SSF50370">
    <property type="entry name" value="Ricin B-like lectins"/>
    <property type="match status" value="1"/>
</dbReference>
<dbReference type="SUPFAM" id="SSF55486">
    <property type="entry name" value="Metalloproteases ('zincins'), catalytic domain"/>
    <property type="match status" value="1"/>
</dbReference>
<name>A0A0H4XJ06_9BACT</name>
<dbReference type="STRING" id="1297742.A176_005164"/>
<dbReference type="OrthoDB" id="231191at2"/>
<dbReference type="eggNOG" id="COG5306">
    <property type="taxonomic scope" value="Bacteria"/>
</dbReference>
<dbReference type="Gene3D" id="2.80.10.50">
    <property type="match status" value="1"/>
</dbReference>
<evidence type="ECO:0000256" key="1">
    <source>
        <dbReference type="SAM" id="SignalP"/>
    </source>
</evidence>
<dbReference type="PATRIC" id="fig|1297742.4.peg.5241"/>
<feature type="chain" id="PRO_5005212789" evidence="1">
    <location>
        <begin position="24"/>
        <end position="400"/>
    </location>
</feature>
<keyword evidence="1" id="KW-0732">Signal</keyword>
<organism evidence="2 3">
    <name type="scientific">Pseudomyxococcus hansupus</name>
    <dbReference type="NCBI Taxonomy" id="1297742"/>
    <lineage>
        <taxon>Bacteria</taxon>
        <taxon>Pseudomonadati</taxon>
        <taxon>Myxococcota</taxon>
        <taxon>Myxococcia</taxon>
        <taxon>Myxococcales</taxon>
        <taxon>Cystobacterineae</taxon>
        <taxon>Myxococcaceae</taxon>
        <taxon>Pseudomyxococcus</taxon>
    </lineage>
</organism>
<reference evidence="2 3" key="1">
    <citation type="journal article" date="2016" name="PLoS ONE">
        <title>Complete Genome Sequence and Comparative Genomics of a Novel Myxobacterium Myxococcus hansupus.</title>
        <authorList>
            <person name="Sharma G."/>
            <person name="Narwani T."/>
            <person name="Subramanian S."/>
        </authorList>
    </citation>
    <scope>NUCLEOTIDE SEQUENCE [LARGE SCALE GENOMIC DNA]</scope>
    <source>
        <strain evidence="3">mixupus</strain>
    </source>
</reference>
<dbReference type="AlphaFoldDB" id="A0A0H4XJ06"/>
<dbReference type="KEGG" id="mym:A176_005164"/>
<accession>A0A0H4XJ06</accession>
<dbReference type="CDD" id="cd00161">
    <property type="entry name" value="beta-trefoil_Ricin-like"/>
    <property type="match status" value="1"/>
</dbReference>
<proteinExistence type="predicted"/>
<feature type="signal peptide" evidence="1">
    <location>
        <begin position="1"/>
        <end position="23"/>
    </location>
</feature>
<dbReference type="GO" id="GO:0008237">
    <property type="term" value="F:metallopeptidase activity"/>
    <property type="evidence" value="ECO:0007669"/>
    <property type="project" value="InterPro"/>
</dbReference>
<gene>
    <name evidence="2" type="ORF">A176_005164</name>
</gene>
<dbReference type="Proteomes" id="UP000009026">
    <property type="component" value="Chromosome"/>
</dbReference>
<dbReference type="InterPro" id="IPR035992">
    <property type="entry name" value="Ricin_B-like_lectins"/>
</dbReference>
<evidence type="ECO:0000313" key="3">
    <source>
        <dbReference type="Proteomes" id="UP000009026"/>
    </source>
</evidence>
<dbReference type="Gene3D" id="3.40.390.10">
    <property type="entry name" value="Collagenase (Catalytic Domain)"/>
    <property type="match status" value="1"/>
</dbReference>
<protein>
    <submittedName>
        <fullName evidence="2">Putative metallopeptidase</fullName>
    </submittedName>
</protein>
<dbReference type="EMBL" id="CP012109">
    <property type="protein sequence ID" value="AKQ68252.1"/>
    <property type="molecule type" value="Genomic_DNA"/>
</dbReference>